<organism evidence="2 3">
    <name type="scientific">Marinomonas spartinae</name>
    <dbReference type="NCBI Taxonomy" id="1792290"/>
    <lineage>
        <taxon>Bacteria</taxon>
        <taxon>Pseudomonadati</taxon>
        <taxon>Pseudomonadota</taxon>
        <taxon>Gammaproteobacteria</taxon>
        <taxon>Oceanospirillales</taxon>
        <taxon>Oceanospirillaceae</taxon>
        <taxon>Marinomonas</taxon>
    </lineage>
</organism>
<dbReference type="STRING" id="1792290.MSP8886_00322"/>
<reference evidence="2 3" key="1">
    <citation type="submission" date="2016-06" db="EMBL/GenBank/DDBJ databases">
        <authorList>
            <person name="Kjaerup R.B."/>
            <person name="Dalgaard T.S."/>
            <person name="Juul-Madsen H.R."/>
        </authorList>
    </citation>
    <scope>NUCLEOTIDE SEQUENCE [LARGE SCALE GENOMIC DNA]</scope>
    <source>
        <strain evidence="2 3">CECT 8886</strain>
    </source>
</reference>
<accession>A0A1A8T3F4</accession>
<dbReference type="RefSeq" id="WP_139063066.1">
    <property type="nucleotide sequence ID" value="NZ_FLOB01000001.1"/>
</dbReference>
<feature type="transmembrane region" description="Helical" evidence="1">
    <location>
        <begin position="12"/>
        <end position="31"/>
    </location>
</feature>
<evidence type="ECO:0000313" key="3">
    <source>
        <dbReference type="Proteomes" id="UP000092544"/>
    </source>
</evidence>
<dbReference type="EMBL" id="FLOB01000001">
    <property type="protein sequence ID" value="SBS25593.1"/>
    <property type="molecule type" value="Genomic_DNA"/>
</dbReference>
<proteinExistence type="predicted"/>
<gene>
    <name evidence="2" type="ORF">MSP8886_00322</name>
</gene>
<evidence type="ECO:0000313" key="2">
    <source>
        <dbReference type="EMBL" id="SBS25593.1"/>
    </source>
</evidence>
<keyword evidence="1" id="KW-0812">Transmembrane</keyword>
<dbReference type="AlphaFoldDB" id="A0A1A8T3F4"/>
<name>A0A1A8T3F4_9GAMM</name>
<protein>
    <submittedName>
        <fullName evidence="2">Uncharacterized protein</fullName>
    </submittedName>
</protein>
<keyword evidence="3" id="KW-1185">Reference proteome</keyword>
<keyword evidence="1" id="KW-1133">Transmembrane helix</keyword>
<dbReference type="Proteomes" id="UP000092544">
    <property type="component" value="Unassembled WGS sequence"/>
</dbReference>
<sequence>MQSHNDSAPSIIFIFLVLSNLALLGLSLLTYRLKTVKKIDDFLLSKGINKDRFDGLWGRYTFYAWAIFHPRSFKKIFVEKNNKKISLIHTL</sequence>
<evidence type="ECO:0000256" key="1">
    <source>
        <dbReference type="SAM" id="Phobius"/>
    </source>
</evidence>
<keyword evidence="1" id="KW-0472">Membrane</keyword>